<proteinExistence type="predicted"/>
<keyword evidence="3" id="KW-1185">Reference proteome</keyword>
<accession>A0A2A6B344</accession>
<evidence type="ECO:0000313" key="3">
    <source>
        <dbReference type="Proteomes" id="UP000005239"/>
    </source>
</evidence>
<name>A0A2A6B344_PRIPA</name>
<dbReference type="AlphaFoldDB" id="A0A2A6B344"/>
<gene>
    <name evidence="2" type="primary">WBGene00093290</name>
</gene>
<evidence type="ECO:0000313" key="2">
    <source>
        <dbReference type="EnsemblMetazoa" id="PPA03736.1"/>
    </source>
</evidence>
<organism evidence="2 3">
    <name type="scientific">Pristionchus pacificus</name>
    <name type="common">Parasitic nematode worm</name>
    <dbReference type="NCBI Taxonomy" id="54126"/>
    <lineage>
        <taxon>Eukaryota</taxon>
        <taxon>Metazoa</taxon>
        <taxon>Ecdysozoa</taxon>
        <taxon>Nematoda</taxon>
        <taxon>Chromadorea</taxon>
        <taxon>Rhabditida</taxon>
        <taxon>Rhabditina</taxon>
        <taxon>Diplogasteromorpha</taxon>
        <taxon>Diplogasteroidea</taxon>
        <taxon>Neodiplogasteridae</taxon>
        <taxon>Pristionchus</taxon>
    </lineage>
</organism>
<sequence>MVVVNSASKKHTSSSETVPLIVDTATSQTSERTSSPESAIAEQYFNFNGTTLNETTSTSR</sequence>
<reference evidence="3" key="1">
    <citation type="journal article" date="2008" name="Nat. Genet.">
        <title>The Pristionchus pacificus genome provides a unique perspective on nematode lifestyle and parasitism.</title>
        <authorList>
            <person name="Dieterich C."/>
            <person name="Clifton S.W."/>
            <person name="Schuster L.N."/>
            <person name="Chinwalla A."/>
            <person name="Delehaunty K."/>
            <person name="Dinkelacker I."/>
            <person name="Fulton L."/>
            <person name="Fulton R."/>
            <person name="Godfrey J."/>
            <person name="Minx P."/>
            <person name="Mitreva M."/>
            <person name="Roeseler W."/>
            <person name="Tian H."/>
            <person name="Witte H."/>
            <person name="Yang S.P."/>
            <person name="Wilson R.K."/>
            <person name="Sommer R.J."/>
        </authorList>
    </citation>
    <scope>NUCLEOTIDE SEQUENCE [LARGE SCALE GENOMIC DNA]</scope>
    <source>
        <strain evidence="3">PS312</strain>
    </source>
</reference>
<reference evidence="2" key="2">
    <citation type="submission" date="2022-06" db="UniProtKB">
        <authorList>
            <consortium name="EnsemblMetazoa"/>
        </authorList>
    </citation>
    <scope>IDENTIFICATION</scope>
    <source>
        <strain evidence="2">PS312</strain>
    </source>
</reference>
<dbReference type="Proteomes" id="UP000005239">
    <property type="component" value="Unassembled WGS sequence"/>
</dbReference>
<feature type="region of interest" description="Disordered" evidence="1">
    <location>
        <begin position="1"/>
        <end position="40"/>
    </location>
</feature>
<dbReference type="EnsemblMetazoa" id="PPA03736.1">
    <property type="protein sequence ID" value="PPA03736.1"/>
    <property type="gene ID" value="WBGene00093290"/>
</dbReference>
<accession>A0A8R1U5P8</accession>
<protein>
    <submittedName>
        <fullName evidence="2">Uncharacterized protein</fullName>
    </submittedName>
</protein>
<evidence type="ECO:0000256" key="1">
    <source>
        <dbReference type="SAM" id="MobiDB-lite"/>
    </source>
</evidence>
<feature type="compositionally biased region" description="Polar residues" evidence="1">
    <location>
        <begin position="24"/>
        <end position="37"/>
    </location>
</feature>